<feature type="compositionally biased region" description="Low complexity" evidence="12">
    <location>
        <begin position="261"/>
        <end position="279"/>
    </location>
</feature>
<dbReference type="PANTHER" id="PTHR17490:SF16">
    <property type="entry name" value="THREONYLCARBAMOYL-AMP SYNTHASE"/>
    <property type="match status" value="1"/>
</dbReference>
<feature type="compositionally biased region" description="Basic and acidic residues" evidence="12">
    <location>
        <begin position="317"/>
        <end position="326"/>
    </location>
</feature>
<evidence type="ECO:0000256" key="5">
    <source>
        <dbReference type="ARBA" id="ARBA00022679"/>
    </source>
</evidence>
<evidence type="ECO:0000256" key="12">
    <source>
        <dbReference type="SAM" id="MobiDB-lite"/>
    </source>
</evidence>
<dbReference type="EC" id="2.7.7.87" evidence="3"/>
<evidence type="ECO:0000256" key="2">
    <source>
        <dbReference type="ARBA" id="ARBA00007663"/>
    </source>
</evidence>
<accession>A0ABR9VY17</accession>
<keyword evidence="5" id="KW-0808">Transferase</keyword>
<evidence type="ECO:0000256" key="3">
    <source>
        <dbReference type="ARBA" id="ARBA00012584"/>
    </source>
</evidence>
<evidence type="ECO:0000256" key="7">
    <source>
        <dbReference type="ARBA" id="ARBA00022695"/>
    </source>
</evidence>
<protein>
    <recommendedName>
        <fullName evidence="10">L-threonylcarbamoyladenylate synthase</fullName>
        <ecNumber evidence="3">2.7.7.87</ecNumber>
    </recommendedName>
    <alternativeName>
        <fullName evidence="10">L-threonylcarbamoyladenylate synthase</fullName>
    </alternativeName>
</protein>
<keyword evidence="9" id="KW-0067">ATP-binding</keyword>
<dbReference type="InterPro" id="IPR006070">
    <property type="entry name" value="Sua5-like_dom"/>
</dbReference>
<dbReference type="PROSITE" id="PS51163">
    <property type="entry name" value="YRDC"/>
    <property type="match status" value="1"/>
</dbReference>
<gene>
    <name evidence="14" type="ORF">IOE58_02330</name>
</gene>
<keyword evidence="6" id="KW-0819">tRNA processing</keyword>
<evidence type="ECO:0000256" key="6">
    <source>
        <dbReference type="ARBA" id="ARBA00022694"/>
    </source>
</evidence>
<proteinExistence type="inferred from homology"/>
<organism evidence="14 15">
    <name type="scientific">Brachybacterium epidermidis</name>
    <dbReference type="NCBI Taxonomy" id="2781983"/>
    <lineage>
        <taxon>Bacteria</taxon>
        <taxon>Bacillati</taxon>
        <taxon>Actinomycetota</taxon>
        <taxon>Actinomycetes</taxon>
        <taxon>Micrococcales</taxon>
        <taxon>Dermabacteraceae</taxon>
        <taxon>Brachybacterium</taxon>
    </lineage>
</organism>
<keyword evidence="15" id="KW-1185">Reference proteome</keyword>
<dbReference type="Pfam" id="PF01300">
    <property type="entry name" value="Sua5_yciO_yrdC"/>
    <property type="match status" value="1"/>
</dbReference>
<keyword evidence="7" id="KW-0548">Nucleotidyltransferase</keyword>
<evidence type="ECO:0000256" key="4">
    <source>
        <dbReference type="ARBA" id="ARBA00022490"/>
    </source>
</evidence>
<comment type="caution">
    <text evidence="14">The sequence shown here is derived from an EMBL/GenBank/DDBJ whole genome shotgun (WGS) entry which is preliminary data.</text>
</comment>
<evidence type="ECO:0000313" key="14">
    <source>
        <dbReference type="EMBL" id="MBE9403082.1"/>
    </source>
</evidence>
<comment type="similarity">
    <text evidence="2">Belongs to the SUA5 family.</text>
</comment>
<reference evidence="14 15" key="1">
    <citation type="submission" date="2020-10" db="EMBL/GenBank/DDBJ databases">
        <title>Draft genome and description of Brachybacterium epidermidis sp nov.</title>
        <authorList>
            <person name="Boxberger M."/>
            <person name="La Scola B."/>
        </authorList>
    </citation>
    <scope>NUCLEOTIDE SEQUENCE [LARGE SCALE GENOMIC DNA]</scope>
    <source>
        <strain evidence="14 15">Marseille-Q2903</strain>
    </source>
</reference>
<dbReference type="Proteomes" id="UP000644727">
    <property type="component" value="Unassembled WGS sequence"/>
</dbReference>
<feature type="compositionally biased region" description="Acidic residues" evidence="12">
    <location>
        <begin position="218"/>
        <end position="231"/>
    </location>
</feature>
<evidence type="ECO:0000256" key="1">
    <source>
        <dbReference type="ARBA" id="ARBA00004496"/>
    </source>
</evidence>
<evidence type="ECO:0000256" key="8">
    <source>
        <dbReference type="ARBA" id="ARBA00022741"/>
    </source>
</evidence>
<comment type="catalytic activity">
    <reaction evidence="11">
        <text>L-threonine + hydrogencarbonate + ATP = L-threonylcarbamoyladenylate + diphosphate + H2O</text>
        <dbReference type="Rhea" id="RHEA:36407"/>
        <dbReference type="ChEBI" id="CHEBI:15377"/>
        <dbReference type="ChEBI" id="CHEBI:17544"/>
        <dbReference type="ChEBI" id="CHEBI:30616"/>
        <dbReference type="ChEBI" id="CHEBI:33019"/>
        <dbReference type="ChEBI" id="CHEBI:57926"/>
        <dbReference type="ChEBI" id="CHEBI:73682"/>
        <dbReference type="EC" id="2.7.7.87"/>
    </reaction>
</comment>
<dbReference type="InterPro" id="IPR050156">
    <property type="entry name" value="TC-AMP_synthase_SUA5"/>
</dbReference>
<evidence type="ECO:0000256" key="9">
    <source>
        <dbReference type="ARBA" id="ARBA00022840"/>
    </source>
</evidence>
<evidence type="ECO:0000313" key="15">
    <source>
        <dbReference type="Proteomes" id="UP000644727"/>
    </source>
</evidence>
<dbReference type="PANTHER" id="PTHR17490">
    <property type="entry name" value="SUA5"/>
    <property type="match status" value="1"/>
</dbReference>
<keyword evidence="8" id="KW-0547">Nucleotide-binding</keyword>
<name>A0ABR9VY17_9MICO</name>
<evidence type="ECO:0000256" key="11">
    <source>
        <dbReference type="ARBA" id="ARBA00048366"/>
    </source>
</evidence>
<dbReference type="EMBL" id="JADEYR010000001">
    <property type="protein sequence ID" value="MBE9403082.1"/>
    <property type="molecule type" value="Genomic_DNA"/>
</dbReference>
<dbReference type="SUPFAM" id="SSF55821">
    <property type="entry name" value="YrdC/RibB"/>
    <property type="match status" value="1"/>
</dbReference>
<dbReference type="Gene3D" id="3.90.870.10">
    <property type="entry name" value="DHBP synthase"/>
    <property type="match status" value="1"/>
</dbReference>
<dbReference type="RefSeq" id="WP_193864798.1">
    <property type="nucleotide sequence ID" value="NZ_JADEYR010000001.1"/>
</dbReference>
<evidence type="ECO:0000256" key="10">
    <source>
        <dbReference type="ARBA" id="ARBA00029774"/>
    </source>
</evidence>
<comment type="subcellular location">
    <subcellularLocation>
        <location evidence="1">Cytoplasm</location>
    </subcellularLocation>
</comment>
<feature type="region of interest" description="Disordered" evidence="12">
    <location>
        <begin position="213"/>
        <end position="326"/>
    </location>
</feature>
<dbReference type="InterPro" id="IPR017945">
    <property type="entry name" value="DHBP_synth_RibB-like_a/b_dom"/>
</dbReference>
<feature type="compositionally biased region" description="Polar residues" evidence="12">
    <location>
        <begin position="291"/>
        <end position="308"/>
    </location>
</feature>
<dbReference type="NCBIfam" id="TIGR00057">
    <property type="entry name" value="L-threonylcarbamoyladenylate synthase"/>
    <property type="match status" value="1"/>
</dbReference>
<sequence>MSVHDTQNPESREDALQTAVDAVREGRLIVLPTDTVYGIGADAFSADAVDALLEAKGRGRDTPPPVLVGDPSVLLALAVDVPEYAERLAEEFWPGPLTLILTAQPSLTWDLGETRGTVALRMPDDEVALELLRRTGPLAVSSANRHGRPAALSVLDAATQLGDSVEVYLDGGTARIGTSSTIIDTTVEPPEIVREGALSREQIVEVLGDIFTAPEPEPAQDDATADVDDSDAGGATGPVENSSDDSDTDIRTQPDQDDSDPAVPTAGTTDPAAAADAIALPSEPDIEDISSGEQPATESAAGNETPLDTSAGEDTADGERTESAPG</sequence>
<evidence type="ECO:0000259" key="13">
    <source>
        <dbReference type="PROSITE" id="PS51163"/>
    </source>
</evidence>
<feature type="domain" description="YrdC-like" evidence="13">
    <location>
        <begin position="13"/>
        <end position="198"/>
    </location>
</feature>
<keyword evidence="4" id="KW-0963">Cytoplasm</keyword>